<sequence>MLEAQGCPPVAGAVSKSENGLHFSLRSILQKTFHPQSSSALAESRNSPSHLSILHMLFTMPPLMVLFLLS</sequence>
<evidence type="ECO:0000313" key="2">
    <source>
        <dbReference type="Proteomes" id="UP001497382"/>
    </source>
</evidence>
<dbReference type="Proteomes" id="UP001497382">
    <property type="component" value="Unassembled WGS sequence"/>
</dbReference>
<dbReference type="AlphaFoldDB" id="A0AAV2BVJ5"/>
<evidence type="ECO:0000313" key="1">
    <source>
        <dbReference type="EMBL" id="CAL1299760.1"/>
    </source>
</evidence>
<comment type="caution">
    <text evidence="1">The sequence shown here is derived from an EMBL/GenBank/DDBJ whole genome shotgun (WGS) entry which is preliminary data.</text>
</comment>
<proteinExistence type="predicted"/>
<protein>
    <submittedName>
        <fullName evidence="1">Uncharacterized protein</fullName>
    </submittedName>
</protein>
<name>A0AAV2BVJ5_9ARAC</name>
<organism evidence="1 2">
    <name type="scientific">Larinioides sclopetarius</name>
    <dbReference type="NCBI Taxonomy" id="280406"/>
    <lineage>
        <taxon>Eukaryota</taxon>
        <taxon>Metazoa</taxon>
        <taxon>Ecdysozoa</taxon>
        <taxon>Arthropoda</taxon>
        <taxon>Chelicerata</taxon>
        <taxon>Arachnida</taxon>
        <taxon>Araneae</taxon>
        <taxon>Araneomorphae</taxon>
        <taxon>Entelegynae</taxon>
        <taxon>Araneoidea</taxon>
        <taxon>Araneidae</taxon>
        <taxon>Larinioides</taxon>
    </lineage>
</organism>
<dbReference type="EMBL" id="CAXIEN010000517">
    <property type="protein sequence ID" value="CAL1299760.1"/>
    <property type="molecule type" value="Genomic_DNA"/>
</dbReference>
<accession>A0AAV2BVJ5</accession>
<reference evidence="1 2" key="1">
    <citation type="submission" date="2024-04" db="EMBL/GenBank/DDBJ databases">
        <authorList>
            <person name="Rising A."/>
            <person name="Reimegard J."/>
            <person name="Sonavane S."/>
            <person name="Akerstrom W."/>
            <person name="Nylinder S."/>
            <person name="Hedman E."/>
            <person name="Kallberg Y."/>
        </authorList>
    </citation>
    <scope>NUCLEOTIDE SEQUENCE [LARGE SCALE GENOMIC DNA]</scope>
</reference>
<gene>
    <name evidence="1" type="ORF">LARSCL_LOCUS21557</name>
</gene>
<keyword evidence="2" id="KW-1185">Reference proteome</keyword>